<dbReference type="AlphaFoldDB" id="X0VW95"/>
<comment type="caution">
    <text evidence="1">The sequence shown here is derived from an EMBL/GenBank/DDBJ whole genome shotgun (WGS) entry which is preliminary data.</text>
</comment>
<gene>
    <name evidence="1" type="ORF">S01H1_58079</name>
</gene>
<name>X0VW95_9ZZZZ</name>
<dbReference type="EMBL" id="BARS01037914">
    <property type="protein sequence ID" value="GAG16713.1"/>
    <property type="molecule type" value="Genomic_DNA"/>
</dbReference>
<protein>
    <submittedName>
        <fullName evidence="1">Uncharacterized protein</fullName>
    </submittedName>
</protein>
<reference evidence="1" key="1">
    <citation type="journal article" date="2014" name="Front. Microbiol.">
        <title>High frequency of phylogenetically diverse reductive dehalogenase-homologous genes in deep subseafloor sedimentary metagenomes.</title>
        <authorList>
            <person name="Kawai M."/>
            <person name="Futagami T."/>
            <person name="Toyoda A."/>
            <person name="Takaki Y."/>
            <person name="Nishi S."/>
            <person name="Hori S."/>
            <person name="Arai W."/>
            <person name="Tsubouchi T."/>
            <person name="Morono Y."/>
            <person name="Uchiyama I."/>
            <person name="Ito T."/>
            <person name="Fujiyama A."/>
            <person name="Inagaki F."/>
            <person name="Takami H."/>
        </authorList>
    </citation>
    <scope>NUCLEOTIDE SEQUENCE</scope>
    <source>
        <strain evidence="1">Expedition CK06-06</strain>
    </source>
</reference>
<accession>X0VW95</accession>
<proteinExistence type="predicted"/>
<sequence length="62" mass="6971">MAIKGSYSRAFYRWRKVNEPHLVALVQAGVGFKGGNQVFPHIDEEVELLVEDTTIRIAAQDV</sequence>
<organism evidence="1">
    <name type="scientific">marine sediment metagenome</name>
    <dbReference type="NCBI Taxonomy" id="412755"/>
    <lineage>
        <taxon>unclassified sequences</taxon>
        <taxon>metagenomes</taxon>
        <taxon>ecological metagenomes</taxon>
    </lineage>
</organism>
<evidence type="ECO:0000313" key="1">
    <source>
        <dbReference type="EMBL" id="GAG16713.1"/>
    </source>
</evidence>